<comment type="caution">
    <text evidence="2">The sequence shown here is derived from an EMBL/GenBank/DDBJ whole genome shotgun (WGS) entry which is preliminary data.</text>
</comment>
<evidence type="ECO:0000313" key="3">
    <source>
        <dbReference type="Proteomes" id="UP001437256"/>
    </source>
</evidence>
<keyword evidence="3" id="KW-1185">Reference proteome</keyword>
<evidence type="ECO:0000256" key="1">
    <source>
        <dbReference type="SAM" id="MobiDB-lite"/>
    </source>
</evidence>
<feature type="compositionally biased region" description="Low complexity" evidence="1">
    <location>
        <begin position="85"/>
        <end position="99"/>
    </location>
</feature>
<gene>
    <name evidence="2" type="ORF">AAF712_008880</name>
</gene>
<feature type="region of interest" description="Disordered" evidence="1">
    <location>
        <begin position="51"/>
        <end position="120"/>
    </location>
</feature>
<name>A0ABR2ZTQ9_9AGAR</name>
<proteinExistence type="predicted"/>
<feature type="compositionally biased region" description="Basic and acidic residues" evidence="1">
    <location>
        <begin position="51"/>
        <end position="62"/>
    </location>
</feature>
<sequence length="385" mass="42594">MSPISALSLGLPPSPANAPHTINIDRTCALFSLEIQGGRDANAVRADWKERIQDEPEREMPRLHRILNRPKPAIQRSHPPPPISPNSSSSEESPDHSPIASPDDKENKPPVIVANHGGEDGGLHLLARAAHRPHQFWAPERTQKSCADIQQHEELYCPPMQYPKLSTNAMYEPAVPARKQCLEWKEGGSLANVRPPRESVQKRLPLGDLVPSALPAEQRVIRRPVPVSSSYTPQFTNPFNNNVPIPTSFNGHSFPDVPDLPEIYPSFYGSIFNANVRQQPLAAPASPPLLYNGDLGVTSFVAATYPSELVAIHRRRIYPSSTEPDWCIGETIEYVPRSQVFPDAVDQPVITLTTLEVSAPKPVRLGQIRDTQKWLQRLASDLAAD</sequence>
<organism evidence="2 3">
    <name type="scientific">Marasmius tenuissimus</name>
    <dbReference type="NCBI Taxonomy" id="585030"/>
    <lineage>
        <taxon>Eukaryota</taxon>
        <taxon>Fungi</taxon>
        <taxon>Dikarya</taxon>
        <taxon>Basidiomycota</taxon>
        <taxon>Agaricomycotina</taxon>
        <taxon>Agaricomycetes</taxon>
        <taxon>Agaricomycetidae</taxon>
        <taxon>Agaricales</taxon>
        <taxon>Marasmiineae</taxon>
        <taxon>Marasmiaceae</taxon>
        <taxon>Marasmius</taxon>
    </lineage>
</organism>
<accession>A0ABR2ZTQ9</accession>
<protein>
    <submittedName>
        <fullName evidence="2">Uncharacterized protein</fullName>
    </submittedName>
</protein>
<evidence type="ECO:0000313" key="2">
    <source>
        <dbReference type="EMBL" id="KAL0064158.1"/>
    </source>
</evidence>
<reference evidence="2 3" key="1">
    <citation type="submission" date="2024-05" db="EMBL/GenBank/DDBJ databases">
        <title>A draft genome resource for the thread blight pathogen Marasmius tenuissimus strain MS-2.</title>
        <authorList>
            <person name="Yulfo-Soto G.E."/>
            <person name="Baruah I.K."/>
            <person name="Amoako-Attah I."/>
            <person name="Bukari Y."/>
            <person name="Meinhardt L.W."/>
            <person name="Bailey B.A."/>
            <person name="Cohen S.P."/>
        </authorList>
    </citation>
    <scope>NUCLEOTIDE SEQUENCE [LARGE SCALE GENOMIC DNA]</scope>
    <source>
        <strain evidence="2 3">MS-2</strain>
    </source>
</reference>
<dbReference type="Proteomes" id="UP001437256">
    <property type="component" value="Unassembled WGS sequence"/>
</dbReference>
<dbReference type="EMBL" id="JBBXMP010000066">
    <property type="protein sequence ID" value="KAL0064158.1"/>
    <property type="molecule type" value="Genomic_DNA"/>
</dbReference>